<dbReference type="Proteomes" id="UP001652642">
    <property type="component" value="Chromosome 10"/>
</dbReference>
<feature type="region of interest" description="Disordered" evidence="1">
    <location>
        <begin position="1"/>
        <end position="67"/>
    </location>
</feature>
<feature type="region of interest" description="Disordered" evidence="1">
    <location>
        <begin position="263"/>
        <end position="287"/>
    </location>
</feature>
<feature type="region of interest" description="Disordered" evidence="1">
    <location>
        <begin position="194"/>
        <end position="219"/>
    </location>
</feature>
<dbReference type="GeneID" id="110081259"/>
<feature type="compositionally biased region" description="Polar residues" evidence="1">
    <location>
        <begin position="263"/>
        <end position="275"/>
    </location>
</feature>
<sequence length="287" mass="30576">MLGWVERVVPQPPASSPIHKIMQEGTQATPDARAALAGQAPDGSERSPAAGSKKVEVAESHNAVSTTESVGQGVLVWLSQGLGKVVPQPAHNAPIAPVAPLALQAGGKSFEASFDIPDVTELQSIKLDDDDLEVTVLEPDEEDLSELQSSSDNNAPDKTGSKQMLSWLKDGFGKMLPKPENLKRMEEEASEQIAEMENKPRTSYKVNFLPSPPSDPGLKPCDSAVSLSSLSISLFPRTLGGDGGSLFEWFVHGLEKVMPQPVTPTKQARMTTQATDMGPGQERCKGA</sequence>
<proteinExistence type="predicted"/>
<evidence type="ECO:0000313" key="3">
    <source>
        <dbReference type="RefSeq" id="XP_072836659.1"/>
    </source>
</evidence>
<gene>
    <name evidence="3" type="primary">LOC110081259</name>
</gene>
<feature type="region of interest" description="Disordered" evidence="1">
    <location>
        <begin position="139"/>
        <end position="162"/>
    </location>
</feature>
<evidence type="ECO:0000313" key="2">
    <source>
        <dbReference type="Proteomes" id="UP001652642"/>
    </source>
</evidence>
<organism evidence="2 3">
    <name type="scientific">Pogona vitticeps</name>
    <name type="common">central bearded dragon</name>
    <dbReference type="NCBI Taxonomy" id="103695"/>
    <lineage>
        <taxon>Eukaryota</taxon>
        <taxon>Metazoa</taxon>
        <taxon>Chordata</taxon>
        <taxon>Craniata</taxon>
        <taxon>Vertebrata</taxon>
        <taxon>Euteleostomi</taxon>
        <taxon>Lepidosauria</taxon>
        <taxon>Squamata</taxon>
        <taxon>Bifurcata</taxon>
        <taxon>Unidentata</taxon>
        <taxon>Episquamata</taxon>
        <taxon>Toxicofera</taxon>
        <taxon>Iguania</taxon>
        <taxon>Acrodonta</taxon>
        <taxon>Agamidae</taxon>
        <taxon>Amphibolurinae</taxon>
        <taxon>Pogona</taxon>
    </lineage>
</organism>
<feature type="compositionally biased region" description="Polar residues" evidence="1">
    <location>
        <begin position="153"/>
        <end position="162"/>
    </location>
</feature>
<protein>
    <submittedName>
        <fullName evidence="3">Uncharacterized protein</fullName>
    </submittedName>
</protein>
<evidence type="ECO:0000256" key="1">
    <source>
        <dbReference type="SAM" id="MobiDB-lite"/>
    </source>
</evidence>
<accession>A0ABM5EU24</accession>
<dbReference type="RefSeq" id="XP_072836659.1">
    <property type="nucleotide sequence ID" value="XM_072980558.1"/>
</dbReference>
<reference evidence="3" key="1">
    <citation type="submission" date="2025-08" db="UniProtKB">
        <authorList>
            <consortium name="RefSeq"/>
        </authorList>
    </citation>
    <scope>IDENTIFICATION</scope>
</reference>
<name>A0ABM5EU24_9SAUR</name>
<keyword evidence="2" id="KW-1185">Reference proteome</keyword>